<proteinExistence type="inferred from homology"/>
<dbReference type="InterPro" id="IPR036589">
    <property type="entry name" value="HCY_dom_sf"/>
</dbReference>
<comment type="cofactor">
    <cofactor evidence="1">
        <name>Zn(2+)</name>
        <dbReference type="ChEBI" id="CHEBI:29105"/>
    </cofactor>
</comment>
<evidence type="ECO:0000256" key="16">
    <source>
        <dbReference type="PROSITE-ProRule" id="PRU00333"/>
    </source>
</evidence>
<dbReference type="GeneID" id="20221512"/>
<evidence type="ECO:0000256" key="5">
    <source>
        <dbReference type="ARBA" id="ARBA00012032"/>
    </source>
</evidence>
<evidence type="ECO:0000256" key="4">
    <source>
        <dbReference type="ARBA" id="ARBA00010398"/>
    </source>
</evidence>
<evidence type="ECO:0000256" key="2">
    <source>
        <dbReference type="ARBA" id="ARBA00001956"/>
    </source>
</evidence>
<evidence type="ECO:0000256" key="1">
    <source>
        <dbReference type="ARBA" id="ARBA00001947"/>
    </source>
</evidence>
<evidence type="ECO:0000256" key="12">
    <source>
        <dbReference type="ARBA" id="ARBA00022833"/>
    </source>
</evidence>
<dbReference type="eggNOG" id="KOG1579">
    <property type="taxonomic scope" value="Eukaryota"/>
</dbReference>
<dbReference type="GO" id="GO:0005829">
    <property type="term" value="C:cytosol"/>
    <property type="evidence" value="ECO:0007669"/>
    <property type="project" value="TreeGrafter"/>
</dbReference>
<dbReference type="GO" id="GO:0046872">
    <property type="term" value="F:metal ion binding"/>
    <property type="evidence" value="ECO:0007669"/>
    <property type="project" value="UniProtKB-KW"/>
</dbReference>
<keyword evidence="19" id="KW-1185">Reference proteome</keyword>
<dbReference type="InterPro" id="IPR003726">
    <property type="entry name" value="HCY_dom"/>
</dbReference>
<protein>
    <recommendedName>
        <fullName evidence="5">methionine synthase</fullName>
        <ecNumber evidence="5">2.1.1.13</ecNumber>
    </recommendedName>
    <alternativeName>
        <fullName evidence="15">5-methyltetrahydrofolate--homocysteine methyltransferase</fullName>
    </alternativeName>
</protein>
<evidence type="ECO:0000313" key="19">
    <source>
        <dbReference type="Proteomes" id="UP000002729"/>
    </source>
</evidence>
<evidence type="ECO:0000256" key="9">
    <source>
        <dbReference type="ARBA" id="ARBA00022679"/>
    </source>
</evidence>
<evidence type="ECO:0000256" key="13">
    <source>
        <dbReference type="ARBA" id="ARBA00023167"/>
    </source>
</evidence>
<dbReference type="FunFam" id="3.20.20.330:FF:000001">
    <property type="entry name" value="Methionine synthase"/>
    <property type="match status" value="1"/>
</dbReference>
<dbReference type="EC" id="2.1.1.13" evidence="5"/>
<evidence type="ECO:0000256" key="8">
    <source>
        <dbReference type="ARBA" id="ARBA00022628"/>
    </source>
</evidence>
<dbReference type="SUPFAM" id="SSF82282">
    <property type="entry name" value="Homocysteine S-methyltransferase"/>
    <property type="match status" value="1"/>
</dbReference>
<keyword evidence="7" id="KW-0028">Amino-acid biosynthesis</keyword>
<feature type="domain" description="Hcy-binding" evidence="17">
    <location>
        <begin position="67"/>
        <end position="342"/>
    </location>
</feature>
<dbReference type="GO" id="GO:0008705">
    <property type="term" value="F:methionine synthase activity"/>
    <property type="evidence" value="ECO:0007669"/>
    <property type="project" value="UniProtKB-EC"/>
</dbReference>
<evidence type="ECO:0000313" key="18">
    <source>
        <dbReference type="EMBL" id="EGB02788.1"/>
    </source>
</evidence>
<keyword evidence="14" id="KW-0170">Cobalt</keyword>
<dbReference type="PANTHER" id="PTHR45833">
    <property type="entry name" value="METHIONINE SYNTHASE"/>
    <property type="match status" value="1"/>
</dbReference>
<keyword evidence="6" id="KW-0489">Methyltransferase</keyword>
<dbReference type="Gene3D" id="3.20.20.330">
    <property type="entry name" value="Homocysteine-binding-like domain"/>
    <property type="match status" value="1"/>
</dbReference>
<evidence type="ECO:0000256" key="3">
    <source>
        <dbReference type="ARBA" id="ARBA00005178"/>
    </source>
</evidence>
<dbReference type="Pfam" id="PF02574">
    <property type="entry name" value="S-methyl_trans"/>
    <property type="match status" value="1"/>
</dbReference>
<evidence type="ECO:0000259" key="17">
    <source>
        <dbReference type="PROSITE" id="PS50970"/>
    </source>
</evidence>
<reference evidence="18 19" key="1">
    <citation type="journal article" date="2011" name="Proc. Natl. Acad. Sci. U.S.A.">
        <title>Niche of harmful alga Aureococcus anophagefferens revealed through ecogenomics.</title>
        <authorList>
            <person name="Gobler C.J."/>
            <person name="Berry D.L."/>
            <person name="Dyhrman S.T."/>
            <person name="Wilhelm S.W."/>
            <person name="Salamov A."/>
            <person name="Lobanov A.V."/>
            <person name="Zhang Y."/>
            <person name="Collier J.L."/>
            <person name="Wurch L.L."/>
            <person name="Kustka A.B."/>
            <person name="Dill B.D."/>
            <person name="Shah M."/>
            <person name="VerBerkmoes N.C."/>
            <person name="Kuo A."/>
            <person name="Terry A."/>
            <person name="Pangilinan J."/>
            <person name="Lindquist E.A."/>
            <person name="Lucas S."/>
            <person name="Paulsen I.T."/>
            <person name="Hattenrath-Lehmann T.K."/>
            <person name="Talmage S.C."/>
            <person name="Walker E.A."/>
            <person name="Koch F."/>
            <person name="Burson A.M."/>
            <person name="Marcoval M.A."/>
            <person name="Tang Y.Z."/>
            <person name="Lecleir G.R."/>
            <person name="Coyne K.J."/>
            <person name="Berg G.M."/>
            <person name="Bertrand E.M."/>
            <person name="Saito M.A."/>
            <person name="Gladyshev V.N."/>
            <person name="Grigoriev I.V."/>
        </authorList>
    </citation>
    <scope>NUCLEOTIDE SEQUENCE [LARGE SCALE GENOMIC DNA]</scope>
    <source>
        <strain evidence="19">CCMP 1984</strain>
    </source>
</reference>
<comment type="pathway">
    <text evidence="3">Amino-acid biosynthesis; L-methionine biosynthesis via de novo pathway; L-methionine from L-homocysteine (MetH route): step 1/1.</text>
</comment>
<evidence type="ECO:0000256" key="10">
    <source>
        <dbReference type="ARBA" id="ARBA00022691"/>
    </source>
</evidence>
<evidence type="ECO:0000256" key="7">
    <source>
        <dbReference type="ARBA" id="ARBA00022605"/>
    </source>
</evidence>
<keyword evidence="12" id="KW-0862">Zinc</keyword>
<dbReference type="AlphaFoldDB" id="F0YQ22"/>
<dbReference type="GO" id="GO:0031419">
    <property type="term" value="F:cobalamin binding"/>
    <property type="evidence" value="ECO:0007669"/>
    <property type="project" value="UniProtKB-KW"/>
</dbReference>
<dbReference type="RefSeq" id="XP_009042513.1">
    <property type="nucleotide sequence ID" value="XM_009044265.1"/>
</dbReference>
<dbReference type="InterPro" id="IPR050554">
    <property type="entry name" value="Met_Synthase/Corrinoid"/>
</dbReference>
<comment type="cofactor">
    <cofactor evidence="2">
        <name>methylcob(III)alamin</name>
        <dbReference type="ChEBI" id="CHEBI:28115"/>
    </cofactor>
</comment>
<evidence type="ECO:0000256" key="11">
    <source>
        <dbReference type="ARBA" id="ARBA00022723"/>
    </source>
</evidence>
<dbReference type="PROSITE" id="PS50970">
    <property type="entry name" value="HCY"/>
    <property type="match status" value="1"/>
</dbReference>
<accession>F0YQ22</accession>
<keyword evidence="13" id="KW-0486">Methionine biosynthesis</keyword>
<dbReference type="InParanoid" id="F0YQ22"/>
<dbReference type="EMBL" id="GL833315">
    <property type="protein sequence ID" value="EGB02788.1"/>
    <property type="molecule type" value="Genomic_DNA"/>
</dbReference>
<dbReference type="OrthoDB" id="261426at2759"/>
<comment type="similarity">
    <text evidence="4">Belongs to the vitamin-B12 dependent methionine synthase family.</text>
</comment>
<dbReference type="Proteomes" id="UP000002729">
    <property type="component" value="Unassembled WGS sequence"/>
</dbReference>
<gene>
    <name evidence="18" type="primary">HMT1</name>
    <name evidence="18" type="ORF">AURANDRAFT_34875</name>
</gene>
<evidence type="ECO:0000256" key="14">
    <source>
        <dbReference type="ARBA" id="ARBA00023285"/>
    </source>
</evidence>
<keyword evidence="8" id="KW-0846">Cobalamin</keyword>
<dbReference type="GO" id="GO:0046653">
    <property type="term" value="P:tetrahydrofolate metabolic process"/>
    <property type="evidence" value="ECO:0007669"/>
    <property type="project" value="TreeGrafter"/>
</dbReference>
<keyword evidence="11" id="KW-0479">Metal-binding</keyword>
<keyword evidence="10" id="KW-0949">S-adenosyl-L-methionine</keyword>
<feature type="non-terminal residue" evidence="18">
    <location>
        <position position="342"/>
    </location>
</feature>
<name>F0YQ22_AURAN</name>
<keyword evidence="9" id="KW-0808">Transferase</keyword>
<evidence type="ECO:0000256" key="15">
    <source>
        <dbReference type="ARBA" id="ARBA00031040"/>
    </source>
</evidence>
<dbReference type="GO" id="GO:0032259">
    <property type="term" value="P:methylation"/>
    <property type="evidence" value="ECO:0007669"/>
    <property type="project" value="UniProtKB-KW"/>
</dbReference>
<dbReference type="KEGG" id="aaf:AURANDRAFT_34875"/>
<organism evidence="19">
    <name type="scientific">Aureococcus anophagefferens</name>
    <name type="common">Harmful bloom alga</name>
    <dbReference type="NCBI Taxonomy" id="44056"/>
    <lineage>
        <taxon>Eukaryota</taxon>
        <taxon>Sar</taxon>
        <taxon>Stramenopiles</taxon>
        <taxon>Ochrophyta</taxon>
        <taxon>Pelagophyceae</taxon>
        <taxon>Pelagomonadales</taxon>
        <taxon>Pelagomonadaceae</taxon>
        <taxon>Aureococcus</taxon>
    </lineage>
</organism>
<evidence type="ECO:0000256" key="6">
    <source>
        <dbReference type="ARBA" id="ARBA00022603"/>
    </source>
</evidence>
<dbReference type="GO" id="GO:0050667">
    <property type="term" value="P:homocysteine metabolic process"/>
    <property type="evidence" value="ECO:0007669"/>
    <property type="project" value="TreeGrafter"/>
</dbReference>
<comment type="caution">
    <text evidence="16">Lacks conserved residue(s) required for the propagation of feature annotation.</text>
</comment>
<sequence>MTKVSRDHVPNPYSYDGLDHPLILKAREKRPSLAVSQFDDLRASWAQPKDTHPEGFPYFVRGRDSVRSYITELFQTRITMYDGAMGTMIQKHKLDEPDFRAERFKDYDMLIKGNNDLLSITQPHIIRDIYKKYLVEGGSQLIGTNTFSSTTIAQADYKMEDLVYELNYDSARLAREACDEVTAMDPTKPRFVCGAIGPTNRTASISPDVNDPTTRNCDFDELVEAYYEQCVGLADGGCDIFIIETIFDTLNAKAACFAVNEFLEHTGIDIPLFISGTLVDQSGRTLSGQTGEAFYVSIRHAKPMCVGLNCALGAKAMAPFLKRLSDCAECFVHVYSNAGLPN</sequence>
<dbReference type="PANTHER" id="PTHR45833:SF1">
    <property type="entry name" value="METHIONINE SYNTHASE"/>
    <property type="match status" value="1"/>
</dbReference>